<dbReference type="Proteomes" id="UP001057402">
    <property type="component" value="Chromosome 3"/>
</dbReference>
<dbReference type="EMBL" id="CM042882">
    <property type="protein sequence ID" value="KAI4379119.1"/>
    <property type="molecule type" value="Genomic_DNA"/>
</dbReference>
<comment type="caution">
    <text evidence="1">The sequence shown here is derived from an EMBL/GenBank/DDBJ whole genome shotgun (WGS) entry which is preliminary data.</text>
</comment>
<keyword evidence="2" id="KW-1185">Reference proteome</keyword>
<name>A0ACB9RJU5_9MYRT</name>
<evidence type="ECO:0000313" key="2">
    <source>
        <dbReference type="Proteomes" id="UP001057402"/>
    </source>
</evidence>
<sequence length="113" mass="12302">MDAVVVIFSSYNLAFEEKACAVSLTKPQSTDPQFLLALNIKPGGGRFWKEPPGKTLKHAKAAFLDPPWGFSLSPCFLSPAAILSQIVVVVFAVTRGARSLGSRGWLHAFLRTR</sequence>
<protein>
    <submittedName>
        <fullName evidence="1">Uncharacterized protein</fullName>
    </submittedName>
</protein>
<proteinExistence type="predicted"/>
<evidence type="ECO:0000313" key="1">
    <source>
        <dbReference type="EMBL" id="KAI4379119.1"/>
    </source>
</evidence>
<reference evidence="2" key="1">
    <citation type="journal article" date="2023" name="Front. Plant Sci.">
        <title>Chromosomal-level genome assembly of Melastoma candidum provides insights into trichome evolution.</title>
        <authorList>
            <person name="Zhong Y."/>
            <person name="Wu W."/>
            <person name="Sun C."/>
            <person name="Zou P."/>
            <person name="Liu Y."/>
            <person name="Dai S."/>
            <person name="Zhou R."/>
        </authorList>
    </citation>
    <scope>NUCLEOTIDE SEQUENCE [LARGE SCALE GENOMIC DNA]</scope>
</reference>
<accession>A0ACB9RJU5</accession>
<gene>
    <name evidence="1" type="ORF">MLD38_005455</name>
</gene>
<organism evidence="1 2">
    <name type="scientific">Melastoma candidum</name>
    <dbReference type="NCBI Taxonomy" id="119954"/>
    <lineage>
        <taxon>Eukaryota</taxon>
        <taxon>Viridiplantae</taxon>
        <taxon>Streptophyta</taxon>
        <taxon>Embryophyta</taxon>
        <taxon>Tracheophyta</taxon>
        <taxon>Spermatophyta</taxon>
        <taxon>Magnoliopsida</taxon>
        <taxon>eudicotyledons</taxon>
        <taxon>Gunneridae</taxon>
        <taxon>Pentapetalae</taxon>
        <taxon>rosids</taxon>
        <taxon>malvids</taxon>
        <taxon>Myrtales</taxon>
        <taxon>Melastomataceae</taxon>
        <taxon>Melastomatoideae</taxon>
        <taxon>Melastomateae</taxon>
        <taxon>Melastoma</taxon>
    </lineage>
</organism>